<dbReference type="EMBL" id="NFKK01000008">
    <property type="protein sequence ID" value="OUP52695.1"/>
    <property type="molecule type" value="Genomic_DNA"/>
</dbReference>
<dbReference type="InterPro" id="IPR022880">
    <property type="entry name" value="DNApol_IV"/>
</dbReference>
<accession>A0A1Y4L7H4</accession>
<comment type="catalytic activity">
    <reaction evidence="2">
        <text>DNA(n) + a 2'-deoxyribonucleoside 5'-triphosphate = DNA(n+1) + diphosphate</text>
        <dbReference type="Rhea" id="RHEA:22508"/>
        <dbReference type="Rhea" id="RHEA-COMP:17339"/>
        <dbReference type="Rhea" id="RHEA-COMP:17340"/>
        <dbReference type="ChEBI" id="CHEBI:33019"/>
        <dbReference type="ChEBI" id="CHEBI:61560"/>
        <dbReference type="ChEBI" id="CHEBI:173112"/>
        <dbReference type="EC" id="2.7.7.7"/>
    </reaction>
</comment>
<dbReference type="InterPro" id="IPR043128">
    <property type="entry name" value="Rev_trsase/Diguanyl_cyclase"/>
</dbReference>
<dbReference type="GO" id="GO:0000287">
    <property type="term" value="F:magnesium ion binding"/>
    <property type="evidence" value="ECO:0007669"/>
    <property type="project" value="UniProtKB-UniRule"/>
</dbReference>
<feature type="binding site" evidence="2">
    <location>
        <position position="10"/>
    </location>
    <ligand>
        <name>Mg(2+)</name>
        <dbReference type="ChEBI" id="CHEBI:18420"/>
    </ligand>
</feature>
<dbReference type="Gene3D" id="3.40.1170.60">
    <property type="match status" value="1"/>
</dbReference>
<keyword evidence="2" id="KW-0963">Cytoplasm</keyword>
<feature type="binding site" evidence="2">
    <location>
        <position position="106"/>
    </location>
    <ligand>
        <name>Mg(2+)</name>
        <dbReference type="ChEBI" id="CHEBI:18420"/>
    </ligand>
</feature>
<comment type="function">
    <text evidence="2">Poorly processive, error-prone DNA polymerase involved in untargeted mutagenesis. Copies undamaged DNA at stalled replication forks, which arise in vivo from mismatched or misaligned primer ends. These misaligned primers can be extended by PolIV. Exhibits no 3'-5' exonuclease (proofreading) activity. May be involved in translesional synthesis, in conjunction with the beta clamp from PolIII.</text>
</comment>
<dbReference type="AlphaFoldDB" id="A0A1Y4L7H4"/>
<dbReference type="GO" id="GO:0005829">
    <property type="term" value="C:cytosol"/>
    <property type="evidence" value="ECO:0007669"/>
    <property type="project" value="TreeGrafter"/>
</dbReference>
<dbReference type="Gene3D" id="3.30.1490.100">
    <property type="entry name" value="DNA polymerase, Y-family, little finger domain"/>
    <property type="match status" value="1"/>
</dbReference>
<dbReference type="NCBIfam" id="NF002677">
    <property type="entry name" value="PRK02406.1"/>
    <property type="match status" value="1"/>
</dbReference>
<dbReference type="GO" id="GO:0003684">
    <property type="term" value="F:damaged DNA binding"/>
    <property type="evidence" value="ECO:0007669"/>
    <property type="project" value="InterPro"/>
</dbReference>
<evidence type="ECO:0000259" key="3">
    <source>
        <dbReference type="PROSITE" id="PS50173"/>
    </source>
</evidence>
<dbReference type="InterPro" id="IPR043502">
    <property type="entry name" value="DNA/RNA_pol_sf"/>
</dbReference>
<dbReference type="GO" id="GO:0003887">
    <property type="term" value="F:DNA-directed DNA polymerase activity"/>
    <property type="evidence" value="ECO:0007669"/>
    <property type="project" value="UniProtKB-UniRule"/>
</dbReference>
<organism evidence="4 5">
    <name type="scientific">Butyricicoccus pullicaecorum</name>
    <dbReference type="NCBI Taxonomy" id="501571"/>
    <lineage>
        <taxon>Bacteria</taxon>
        <taxon>Bacillati</taxon>
        <taxon>Bacillota</taxon>
        <taxon>Clostridia</taxon>
        <taxon>Eubacteriales</taxon>
        <taxon>Butyricicoccaceae</taxon>
        <taxon>Butyricicoccus</taxon>
    </lineage>
</organism>
<dbReference type="Gene3D" id="3.30.70.270">
    <property type="match status" value="1"/>
</dbReference>
<feature type="active site" evidence="2">
    <location>
        <position position="107"/>
    </location>
</feature>
<keyword evidence="2" id="KW-0239">DNA-directed DNA polymerase</keyword>
<feature type="domain" description="UmuC" evidence="3">
    <location>
        <begin position="6"/>
        <end position="188"/>
    </location>
</feature>
<gene>
    <name evidence="2" type="primary">dinB</name>
    <name evidence="4" type="ORF">B5F17_08300</name>
</gene>
<dbReference type="SUPFAM" id="SSF100879">
    <property type="entry name" value="Lesion bypass DNA polymerase (Y-family), little finger domain"/>
    <property type="match status" value="1"/>
</dbReference>
<dbReference type="PANTHER" id="PTHR11076">
    <property type="entry name" value="DNA REPAIR POLYMERASE UMUC / TRANSFERASE FAMILY MEMBER"/>
    <property type="match status" value="1"/>
</dbReference>
<keyword evidence="2" id="KW-0515">Mutator protein</keyword>
<dbReference type="GO" id="GO:0009432">
    <property type="term" value="P:SOS response"/>
    <property type="evidence" value="ECO:0007669"/>
    <property type="project" value="TreeGrafter"/>
</dbReference>
<keyword evidence="2" id="KW-0460">Magnesium</keyword>
<dbReference type="PANTHER" id="PTHR11076:SF33">
    <property type="entry name" value="DNA POLYMERASE KAPPA"/>
    <property type="match status" value="1"/>
</dbReference>
<evidence type="ECO:0000313" key="5">
    <source>
        <dbReference type="Proteomes" id="UP000195897"/>
    </source>
</evidence>
<sequence>MADRTILHSDLNSFYASVEIRNNPTLADKPVAVGGDEQARHGIVLAANPLAKQYGIRTAETLWSARRKCPDLVIVPTHFDEYHRFSQAVRQIYLDYTSQIEPMSLDEAFLDVTGSRELFGDGETIAQTIRTRVKEELGLTVSIGVSFNKIFAKLGSDYKKPDAVTIFSRENYRELVWPQPVGNLLYVGKATAAKLAGIGIHTIGELAAADPAALQMLLGRMGPTLHDYANGRDETPVAEYVNREQAKSIGNMITAPRDIRTPADADLVLWPLCENVAHRLRRHGMCAGSVSLYIRDIQLVTHTRQCQLTPPTWLARELMEHARGLLARHYKWKLPIRTLGVTAGDLVPADQVSLQLDLDGTAEKRDKFERIERAMDGLKDRYGSAAVRRGTELLDPKLSGFHPHDHD</sequence>
<dbReference type="Proteomes" id="UP000195897">
    <property type="component" value="Unassembled WGS sequence"/>
</dbReference>
<keyword evidence="2" id="KW-0238">DNA-binding</keyword>
<dbReference type="EC" id="2.7.7.7" evidence="2"/>
<dbReference type="PROSITE" id="PS50173">
    <property type="entry name" value="UMUC"/>
    <property type="match status" value="1"/>
</dbReference>
<dbReference type="SUPFAM" id="SSF56672">
    <property type="entry name" value="DNA/RNA polymerases"/>
    <property type="match status" value="1"/>
</dbReference>
<comment type="subcellular location">
    <subcellularLocation>
        <location evidence="2">Cytoplasm</location>
    </subcellularLocation>
</comment>
<name>A0A1Y4L7H4_9FIRM</name>
<proteinExistence type="inferred from homology"/>
<dbReference type="InterPro" id="IPR036775">
    <property type="entry name" value="DNA_pol_Y-fam_lit_finger_sf"/>
</dbReference>
<keyword evidence="2" id="KW-0227">DNA damage</keyword>
<dbReference type="InterPro" id="IPR001126">
    <property type="entry name" value="UmuC"/>
</dbReference>
<dbReference type="InterPro" id="IPR050116">
    <property type="entry name" value="DNA_polymerase-Y"/>
</dbReference>
<comment type="caution">
    <text evidence="4">The sequence shown here is derived from an EMBL/GenBank/DDBJ whole genome shotgun (WGS) entry which is preliminary data.</text>
</comment>
<dbReference type="Pfam" id="PF00817">
    <property type="entry name" value="IMS"/>
    <property type="match status" value="1"/>
</dbReference>
<dbReference type="GO" id="GO:0006261">
    <property type="term" value="P:DNA-templated DNA replication"/>
    <property type="evidence" value="ECO:0007669"/>
    <property type="project" value="UniProtKB-UniRule"/>
</dbReference>
<keyword evidence="2" id="KW-0548">Nucleotidyltransferase</keyword>
<comment type="subunit">
    <text evidence="2">Monomer.</text>
</comment>
<feature type="site" description="Substrate discrimination" evidence="2">
    <location>
        <position position="15"/>
    </location>
</feature>
<keyword evidence="2" id="KW-0808">Transferase</keyword>
<evidence type="ECO:0000256" key="2">
    <source>
        <dbReference type="HAMAP-Rule" id="MF_01113"/>
    </source>
</evidence>
<dbReference type="GO" id="GO:0006281">
    <property type="term" value="P:DNA repair"/>
    <property type="evidence" value="ECO:0007669"/>
    <property type="project" value="UniProtKB-UniRule"/>
</dbReference>
<comment type="cofactor">
    <cofactor evidence="2">
        <name>Mg(2+)</name>
        <dbReference type="ChEBI" id="CHEBI:18420"/>
    </cofactor>
    <text evidence="2">Binds 2 magnesium ions per subunit.</text>
</comment>
<dbReference type="HAMAP" id="MF_01113">
    <property type="entry name" value="DNApol_IV"/>
    <property type="match status" value="1"/>
</dbReference>
<evidence type="ECO:0000313" key="4">
    <source>
        <dbReference type="EMBL" id="OUP52695.1"/>
    </source>
</evidence>
<evidence type="ECO:0000256" key="1">
    <source>
        <dbReference type="ARBA" id="ARBA00010945"/>
    </source>
</evidence>
<reference evidence="5" key="1">
    <citation type="submission" date="2017-04" db="EMBL/GenBank/DDBJ databases">
        <title>Function of individual gut microbiota members based on whole genome sequencing of pure cultures obtained from chicken caecum.</title>
        <authorList>
            <person name="Medvecky M."/>
            <person name="Cejkova D."/>
            <person name="Polansky O."/>
            <person name="Karasova D."/>
            <person name="Kubasova T."/>
            <person name="Cizek A."/>
            <person name="Rychlik I."/>
        </authorList>
    </citation>
    <scope>NUCLEOTIDE SEQUENCE [LARGE SCALE GENOMIC DNA]</scope>
    <source>
        <strain evidence="5">An180</strain>
    </source>
</reference>
<dbReference type="Gene3D" id="1.10.150.20">
    <property type="entry name" value="5' to 3' exonuclease, C-terminal subdomain"/>
    <property type="match status" value="1"/>
</dbReference>
<keyword evidence="2" id="KW-0479">Metal-binding</keyword>
<dbReference type="Pfam" id="PF11799">
    <property type="entry name" value="IMS_C"/>
    <property type="match status" value="1"/>
</dbReference>
<keyword evidence="2" id="KW-0235">DNA replication</keyword>
<protein>
    <recommendedName>
        <fullName evidence="2">DNA polymerase IV</fullName>
        <shortName evidence="2">Pol IV</shortName>
        <ecNumber evidence="2">2.7.7.7</ecNumber>
    </recommendedName>
</protein>
<dbReference type="GO" id="GO:0042276">
    <property type="term" value="P:error-prone translesion synthesis"/>
    <property type="evidence" value="ECO:0007669"/>
    <property type="project" value="TreeGrafter"/>
</dbReference>
<dbReference type="RefSeq" id="WP_087372891.1">
    <property type="nucleotide sequence ID" value="NZ_NFKK01000008.1"/>
</dbReference>
<keyword evidence="2" id="KW-0234">DNA repair</keyword>
<dbReference type="InterPro" id="IPR017961">
    <property type="entry name" value="DNA_pol_Y-fam_little_finger"/>
</dbReference>
<dbReference type="CDD" id="cd03586">
    <property type="entry name" value="PolY_Pol_IV_kappa"/>
    <property type="match status" value="1"/>
</dbReference>
<comment type="similarity">
    <text evidence="1 2">Belongs to the DNA polymerase type-Y family.</text>
</comment>